<dbReference type="PANTHER" id="PTHR43775">
    <property type="entry name" value="FATTY ACID SYNTHASE"/>
    <property type="match status" value="1"/>
</dbReference>
<keyword evidence="2" id="KW-0597">Phosphoprotein</keyword>
<dbReference type="InterPro" id="IPR050091">
    <property type="entry name" value="PKS_NRPS_Biosynth_Enz"/>
</dbReference>
<keyword evidence="1" id="KW-0596">Phosphopantetheine</keyword>
<dbReference type="InterPro" id="IPR014031">
    <property type="entry name" value="Ketoacyl_synth_C"/>
</dbReference>
<dbReference type="InterPro" id="IPR016039">
    <property type="entry name" value="Thiolase-like"/>
</dbReference>
<dbReference type="PROSITE" id="PS52004">
    <property type="entry name" value="KS3_2"/>
    <property type="match status" value="2"/>
</dbReference>
<organism evidence="7 8">
    <name type="scientific">Paenibacillus motobuensis</name>
    <dbReference type="NCBI Taxonomy" id="295324"/>
    <lineage>
        <taxon>Bacteria</taxon>
        <taxon>Bacillati</taxon>
        <taxon>Bacillota</taxon>
        <taxon>Bacilli</taxon>
        <taxon>Bacillales</taxon>
        <taxon>Paenibacillaceae</taxon>
        <taxon>Paenibacillus</taxon>
    </lineage>
</organism>
<dbReference type="Pfam" id="PF02801">
    <property type="entry name" value="Ketoacyl-synt_C"/>
    <property type="match status" value="2"/>
</dbReference>
<dbReference type="InterPro" id="IPR020841">
    <property type="entry name" value="PKS_Beta-ketoAc_synthase_dom"/>
</dbReference>
<evidence type="ECO:0000256" key="2">
    <source>
        <dbReference type="ARBA" id="ARBA00022553"/>
    </source>
</evidence>
<dbReference type="SUPFAM" id="SSF53901">
    <property type="entry name" value="Thiolase-like"/>
    <property type="match status" value="2"/>
</dbReference>
<dbReference type="Proteomes" id="UP001500340">
    <property type="component" value="Unassembled WGS sequence"/>
</dbReference>
<comment type="caution">
    <text evidence="7">The sequence shown here is derived from an EMBL/GenBank/DDBJ whole genome shotgun (WGS) entry which is preliminary data.</text>
</comment>
<dbReference type="Gene3D" id="3.30.70.3290">
    <property type="match status" value="1"/>
</dbReference>
<evidence type="ECO:0000313" key="7">
    <source>
        <dbReference type="EMBL" id="GAA0375686.1"/>
    </source>
</evidence>
<dbReference type="Pfam" id="PF16197">
    <property type="entry name" value="KAsynt_C_assoc"/>
    <property type="match status" value="2"/>
</dbReference>
<evidence type="ECO:0000256" key="1">
    <source>
        <dbReference type="ARBA" id="ARBA00022450"/>
    </source>
</evidence>
<evidence type="ECO:0000256" key="4">
    <source>
        <dbReference type="SAM" id="Coils"/>
    </source>
</evidence>
<keyword evidence="4" id="KW-0175">Coiled coil</keyword>
<feature type="domain" description="Ketosynthase family 3 (KS3)" evidence="6">
    <location>
        <begin position="5"/>
        <end position="422"/>
    </location>
</feature>
<dbReference type="InterPro" id="IPR013968">
    <property type="entry name" value="PKS_KR"/>
</dbReference>
<dbReference type="InterPro" id="IPR014030">
    <property type="entry name" value="Ketoacyl_synth_N"/>
</dbReference>
<dbReference type="InterPro" id="IPR009081">
    <property type="entry name" value="PP-bd_ACP"/>
</dbReference>
<dbReference type="Pfam" id="PF00550">
    <property type="entry name" value="PP-binding"/>
    <property type="match status" value="1"/>
</dbReference>
<keyword evidence="3" id="KW-0808">Transferase</keyword>
<evidence type="ECO:0000256" key="3">
    <source>
        <dbReference type="ARBA" id="ARBA00022679"/>
    </source>
</evidence>
<dbReference type="InterPro" id="IPR032821">
    <property type="entry name" value="PKS_assoc"/>
</dbReference>
<dbReference type="Gene3D" id="3.40.50.720">
    <property type="entry name" value="NAD(P)-binding Rossmann-like Domain"/>
    <property type="match status" value="1"/>
</dbReference>
<dbReference type="PROSITE" id="PS00606">
    <property type="entry name" value="KS3_1"/>
    <property type="match status" value="1"/>
</dbReference>
<accession>A0ABN0XXA8</accession>
<dbReference type="Gene3D" id="1.10.1200.10">
    <property type="entry name" value="ACP-like"/>
    <property type="match status" value="1"/>
</dbReference>
<dbReference type="InterPro" id="IPR036291">
    <property type="entry name" value="NAD(P)-bd_dom_sf"/>
</dbReference>
<evidence type="ECO:0000313" key="8">
    <source>
        <dbReference type="Proteomes" id="UP001500340"/>
    </source>
</evidence>
<feature type="coiled-coil region" evidence="4">
    <location>
        <begin position="1237"/>
        <end position="1267"/>
    </location>
</feature>
<reference evidence="7 8" key="1">
    <citation type="journal article" date="2019" name="Int. J. Syst. Evol. Microbiol.">
        <title>The Global Catalogue of Microorganisms (GCM) 10K type strain sequencing project: providing services to taxonomists for standard genome sequencing and annotation.</title>
        <authorList>
            <consortium name="The Broad Institute Genomics Platform"/>
            <consortium name="The Broad Institute Genome Sequencing Center for Infectious Disease"/>
            <person name="Wu L."/>
            <person name="Ma J."/>
        </authorList>
    </citation>
    <scope>NUCLEOTIDE SEQUENCE [LARGE SCALE GENOMIC DNA]</scope>
    <source>
        <strain evidence="7 8">JCM 12774</strain>
    </source>
</reference>
<dbReference type="Gene3D" id="1.10.1240.100">
    <property type="match status" value="2"/>
</dbReference>
<protein>
    <submittedName>
        <fullName evidence="7">Uncharacterized protein</fullName>
    </submittedName>
</protein>
<dbReference type="InterPro" id="IPR057326">
    <property type="entry name" value="KR_dom"/>
</dbReference>
<feature type="domain" description="Ketosynthase family 3 (KS3)" evidence="6">
    <location>
        <begin position="1275"/>
        <end position="1699"/>
    </location>
</feature>
<dbReference type="Pfam" id="PF00109">
    <property type="entry name" value="ketoacyl-synt"/>
    <property type="match status" value="2"/>
</dbReference>
<dbReference type="SUPFAM" id="SSF47336">
    <property type="entry name" value="ACP-like"/>
    <property type="match status" value="1"/>
</dbReference>
<evidence type="ECO:0000259" key="6">
    <source>
        <dbReference type="PROSITE" id="PS52004"/>
    </source>
</evidence>
<proteinExistence type="predicted"/>
<feature type="domain" description="Carrier" evidence="5">
    <location>
        <begin position="1174"/>
        <end position="1248"/>
    </location>
</feature>
<dbReference type="CDD" id="cd00833">
    <property type="entry name" value="PKS"/>
    <property type="match status" value="2"/>
</dbReference>
<keyword evidence="8" id="KW-1185">Reference proteome</keyword>
<dbReference type="SMART" id="SM00822">
    <property type="entry name" value="PKS_KR"/>
    <property type="match status" value="1"/>
</dbReference>
<dbReference type="RefSeq" id="WP_343856741.1">
    <property type="nucleotide sequence ID" value="NZ_BAAACX010000004.1"/>
</dbReference>
<dbReference type="PANTHER" id="PTHR43775:SF51">
    <property type="entry name" value="INACTIVE PHENOLPHTHIOCEROL SYNTHESIS POLYKETIDE SYNTHASE TYPE I PKS1-RELATED"/>
    <property type="match status" value="1"/>
</dbReference>
<dbReference type="InterPro" id="IPR036736">
    <property type="entry name" value="ACP-like_sf"/>
</dbReference>
<sequence length="1953" mass="219539">MIPNKNDIAIIGISTQLPGCNNIEEFWRMLQSGSEGIRKIEEGPINHTNFVNSVSACKGYDRFDAKFFGYSSHEAMIMDPQQRIFLQNCWHALEHAGYSPLDMKVNVGVFGSCAYNTYLLSCLKENPKLLESYNYPEIMVGNDNGYLTTRVSYKLNLTGPSVTVQTACSSTLTALSLACDSILNKDCEVCLVGGASVQFPYLKGYDYLSGFINSKDGHCRPFDESSSGTLFGTGAAVIVIKRLEDAIRDHDTIYSVIKSFAINNDGADKMSYSAPSQRGQAAVIKTALKKGNIDPKSIVYIEAHGTGTTLGDPIEIAAIIDAYELNKANKEHRCAIGSVKSNFGHLDAVAGIVGLIKTTMCLYHRKLIPSLHFEKWNPNIDLEGSKMYVNTKLVELPPEESFCMSVSAFGVGGTNAHFILSTPPLLKNTVDSRCTDFIYKVSAQTLPALKESLSTLPSWIMKSDDLHSLSFTLNNGRAEFGYRAFMISSSTEIVYTSSEHSLVNNNNKLPLFLCAKTDKAALHAASIMAYNSAHFREVLMNVMAERLSNINQLVASNIDIIIDNLKGSSDIKSLVNTAMIRFLRQMMRSSFYLQLDKLENFEVGVPKEDIKGQISDEALDSDRVFFVEFNDGEMKYSICSSVNRSQLILIDWNGPSGNSGLFSYFDFLKGIGEVWQNGGDVLWECITDSEGWRIPAPLYPFQGERFWFSESDGHKSEEGLIWFPKWTLSEQIFNENKGGFFIHLKRKNEDGVLTRFDTNYNVIEFNENEISAEWLQNKLIPYESLESVSMIIEWESLKSEPDENFRNFYALIKSINACLKVVNIKKIFVIELNLTSPEECVSSVITGLVPSVMLEYPSVQLKLIQTDDIKNIHSIVQNELSSLEQHVKYYRNNRYRYTFSYNDELPKQKRSYNSGAYLITGGTGNVGLLIGNMLADTNSDLYFISKVYDNTIFQESIDSKTEVIVENIKKIQKKGSRVHIIKADIGDPFETKAVLEMIIEKHGFIEGIFHCAGKPGKAKNYLETIDINDCKDFFYAKINGTLNIRNSISDDKFGFCYLISSNTSFLGGIGDSIYSTVNSFCNLLAEKESHKWKAICFDYLPRIFEDSVEVDNYGKSLIRNMLNIIEFNAALAALHEIQEAVLIVSKSEYNNRYNEVVKAIETTPVRNLPTLVTLDEHEIRTSLQKMWFSALSENLENDDNFFDFGGDSYAAIKIVADISSTYNIEFSVAEFMNNSTITKLTNKIQGLLKEKEQLALQKREAHALELDKTSSDNDDDLIAVIGMSGRYPGCKDINEFWEKIKNNQNCLDNFQFEGCFSEKSGKGEKEVFVRGILDEEDVRNFDHKLFNISYYEACLMDPQQRIFLQCAWEALEDAGISIDGSVRNIGVFASACPSSYLYENIIPYEEKYNEKSDLKYIFNSADSLATMVSYKLNFNGPSKSVQTFCSSSLVAIYDGMRSILNDECKIAMAGGVNIITPQKKPYLYRQGSILSPTGHLRPFDDRADGTVFSNGAGVVILKKLSEAMKDGDYIYGVISGASINNDGSSKAGYMAPSEEGQIKCIMDAYHKSGIQPESVCYVETHGTGTRIGDAIEASALIQAFSSYTNKKSYCVLGSVKGNIGHTDRAAGVLSFIKCMLMLSHREMPPIFNPDSIENKSIAFHNSPFYLNRELLKVDTSQKFIIGLSGMGVGGTNVHLILSEVPSKKISGFDQQSRYLVKVTGKNSSALARNCLRLSQFLGENPDRNLCDVAYTLLKRSDLNQRACFSAATIEELRYKLENYEVGKDIPTEKKILIIKKGKLREIINTVAQYHHEFKQILNNHKDDFDRELLALKEFTERLFYYNTIFSVQEGDQSSFETLGNKNYMYVDDYSTYLDFLAYHYRLGMMMDWNTFLMGSSGNMISLPFYSFEKKCCWLEVEKASSVTAEDKINVLKVQNRTLEEKFLGDLENLLKTF</sequence>
<gene>
    <name evidence="7" type="ORF">GCM10008933_03570</name>
</gene>
<dbReference type="SMART" id="SM00825">
    <property type="entry name" value="PKS_KS"/>
    <property type="match status" value="2"/>
</dbReference>
<name>A0ABN0XXA8_9BACL</name>
<dbReference type="Gene3D" id="3.40.47.10">
    <property type="match status" value="2"/>
</dbReference>
<dbReference type="EMBL" id="BAAACX010000004">
    <property type="protein sequence ID" value="GAA0375686.1"/>
    <property type="molecule type" value="Genomic_DNA"/>
</dbReference>
<dbReference type="InterPro" id="IPR018201">
    <property type="entry name" value="Ketoacyl_synth_AS"/>
</dbReference>
<evidence type="ECO:0000259" key="5">
    <source>
        <dbReference type="PROSITE" id="PS50075"/>
    </source>
</evidence>
<dbReference type="SUPFAM" id="SSF51735">
    <property type="entry name" value="NAD(P)-binding Rossmann-fold domains"/>
    <property type="match status" value="1"/>
</dbReference>
<dbReference type="Pfam" id="PF08659">
    <property type="entry name" value="KR"/>
    <property type="match status" value="1"/>
</dbReference>
<dbReference type="PROSITE" id="PS50075">
    <property type="entry name" value="CARRIER"/>
    <property type="match status" value="1"/>
</dbReference>